<accession>A0ABP0G8H5</accession>
<keyword evidence="3" id="KW-1185">Reference proteome</keyword>
<sequence>MKLRIPYELRFLAPFCLLTVLVVWNGIFDDSYNLKEAEAQAKKLPESAGTYWNVVLLFFAGTCFYRFIDAWQLARDRKITQVDLYFVTVLSGFALLQYASSYSLFNAFVNPEGNAILISRMTALKDWSVLPVFGWVVAWSRHVRRGWMPGLNWTVCIVASLSFFACVIHRFSFYFLLGVGLTLSCIALYETYKVHFYRSQVGVLFYVLLFLHVFFFVTRLLDFVTDDFGWLWTYMFMTSFALIVAFANKLYVRILIEVNEHKY</sequence>
<dbReference type="Proteomes" id="UP001642483">
    <property type="component" value="Unassembled WGS sequence"/>
</dbReference>
<feature type="transmembrane region" description="Helical" evidence="1">
    <location>
        <begin position="201"/>
        <end position="218"/>
    </location>
</feature>
<name>A0ABP0G8H5_CLALP</name>
<dbReference type="EMBL" id="CAWYQH010000103">
    <property type="protein sequence ID" value="CAK8687136.1"/>
    <property type="molecule type" value="Genomic_DNA"/>
</dbReference>
<dbReference type="PANTHER" id="PTHR15066:SF0">
    <property type="entry name" value="TRANSMEMBRANE PROTEIN 187"/>
    <property type="match status" value="1"/>
</dbReference>
<feature type="transmembrane region" description="Helical" evidence="1">
    <location>
        <begin position="230"/>
        <end position="252"/>
    </location>
</feature>
<organism evidence="2 3">
    <name type="scientific">Clavelina lepadiformis</name>
    <name type="common">Light-bulb sea squirt</name>
    <name type="synonym">Ascidia lepadiformis</name>
    <dbReference type="NCBI Taxonomy" id="159417"/>
    <lineage>
        <taxon>Eukaryota</taxon>
        <taxon>Metazoa</taxon>
        <taxon>Chordata</taxon>
        <taxon>Tunicata</taxon>
        <taxon>Ascidiacea</taxon>
        <taxon>Aplousobranchia</taxon>
        <taxon>Clavelinidae</taxon>
        <taxon>Clavelina</taxon>
    </lineage>
</organism>
<feature type="transmembrane region" description="Helical" evidence="1">
    <location>
        <begin position="7"/>
        <end position="28"/>
    </location>
</feature>
<feature type="transmembrane region" description="Helical" evidence="1">
    <location>
        <begin position="146"/>
        <end position="165"/>
    </location>
</feature>
<feature type="transmembrane region" description="Helical" evidence="1">
    <location>
        <begin position="117"/>
        <end position="139"/>
    </location>
</feature>
<feature type="transmembrane region" description="Helical" evidence="1">
    <location>
        <begin position="84"/>
        <end position="105"/>
    </location>
</feature>
<evidence type="ECO:0000256" key="1">
    <source>
        <dbReference type="SAM" id="Phobius"/>
    </source>
</evidence>
<dbReference type="PANTHER" id="PTHR15066">
    <property type="entry name" value="TRANSMEMBRANE PROTEIN 187"/>
    <property type="match status" value="1"/>
</dbReference>
<reference evidence="2 3" key="1">
    <citation type="submission" date="2024-02" db="EMBL/GenBank/DDBJ databases">
        <authorList>
            <person name="Daric V."/>
            <person name="Darras S."/>
        </authorList>
    </citation>
    <scope>NUCLEOTIDE SEQUENCE [LARGE SCALE GENOMIC DNA]</scope>
</reference>
<feature type="transmembrane region" description="Helical" evidence="1">
    <location>
        <begin position="48"/>
        <end position="68"/>
    </location>
</feature>
<proteinExistence type="predicted"/>
<dbReference type="InterPro" id="IPR028066">
    <property type="entry name" value="TMEM187"/>
</dbReference>
<dbReference type="Pfam" id="PF15100">
    <property type="entry name" value="TMEM187"/>
    <property type="match status" value="1"/>
</dbReference>
<keyword evidence="1" id="KW-1133">Transmembrane helix</keyword>
<evidence type="ECO:0008006" key="4">
    <source>
        <dbReference type="Google" id="ProtNLM"/>
    </source>
</evidence>
<keyword evidence="1" id="KW-0472">Membrane</keyword>
<protein>
    <recommendedName>
        <fullName evidence="4">Acyltransferase 3 domain-containing protein</fullName>
    </recommendedName>
</protein>
<keyword evidence="1" id="KW-0812">Transmembrane</keyword>
<gene>
    <name evidence="2" type="ORF">CVLEPA_LOCUS19210</name>
</gene>
<evidence type="ECO:0000313" key="3">
    <source>
        <dbReference type="Proteomes" id="UP001642483"/>
    </source>
</evidence>
<evidence type="ECO:0000313" key="2">
    <source>
        <dbReference type="EMBL" id="CAK8687136.1"/>
    </source>
</evidence>
<comment type="caution">
    <text evidence="2">The sequence shown here is derived from an EMBL/GenBank/DDBJ whole genome shotgun (WGS) entry which is preliminary data.</text>
</comment>
<feature type="transmembrane region" description="Helical" evidence="1">
    <location>
        <begin position="171"/>
        <end position="189"/>
    </location>
</feature>